<evidence type="ECO:0000256" key="3">
    <source>
        <dbReference type="ARBA" id="ARBA00022989"/>
    </source>
</evidence>
<evidence type="ECO:0000256" key="5">
    <source>
        <dbReference type="SAM" id="Phobius"/>
    </source>
</evidence>
<feature type="transmembrane region" description="Helical" evidence="5">
    <location>
        <begin position="97"/>
        <end position="114"/>
    </location>
</feature>
<proteinExistence type="predicted"/>
<comment type="caution">
    <text evidence="6">The sequence shown here is derived from an EMBL/GenBank/DDBJ whole genome shotgun (WGS) entry which is preliminary data.</text>
</comment>
<dbReference type="OrthoDB" id="9972904at2759"/>
<protein>
    <submittedName>
        <fullName evidence="6">Uncharacterized protein</fullName>
    </submittedName>
</protein>
<accession>A0A8J2JT91</accession>
<dbReference type="Proteomes" id="UP000708208">
    <property type="component" value="Unassembled WGS sequence"/>
</dbReference>
<dbReference type="Pfam" id="PF00335">
    <property type="entry name" value="Tetraspanin"/>
    <property type="match status" value="1"/>
</dbReference>
<keyword evidence="2 5" id="KW-0812">Transmembrane</keyword>
<evidence type="ECO:0000313" key="6">
    <source>
        <dbReference type="EMBL" id="CAG7721169.1"/>
    </source>
</evidence>
<name>A0A8J2JT91_9HEXA</name>
<keyword evidence="3 5" id="KW-1133">Transmembrane helix</keyword>
<dbReference type="GO" id="GO:0016020">
    <property type="term" value="C:membrane"/>
    <property type="evidence" value="ECO:0007669"/>
    <property type="project" value="UniProtKB-SubCell"/>
</dbReference>
<dbReference type="EMBL" id="CAJVCH010077170">
    <property type="protein sequence ID" value="CAG7721169.1"/>
    <property type="molecule type" value="Genomic_DNA"/>
</dbReference>
<dbReference type="AlphaFoldDB" id="A0A8J2JT91"/>
<evidence type="ECO:0000256" key="1">
    <source>
        <dbReference type="ARBA" id="ARBA00004141"/>
    </source>
</evidence>
<feature type="non-terminal residue" evidence="6">
    <location>
        <position position="1"/>
    </location>
</feature>
<sequence>YHCCGIDSYEDWEKISNFEKKDDSESVHSLPLSCCQDFSTLEMYASINETFIKERIQDLGLPQFKAGGVKCTKQYAYKVGCMEKIFSDVNFDGVHSMLIYSLLLIFHIILLRVMDLESSKLKGLDIERHRVLSAVIGN</sequence>
<evidence type="ECO:0000256" key="4">
    <source>
        <dbReference type="ARBA" id="ARBA00023136"/>
    </source>
</evidence>
<reference evidence="6" key="1">
    <citation type="submission" date="2021-06" db="EMBL/GenBank/DDBJ databases">
        <authorList>
            <person name="Hodson N. C."/>
            <person name="Mongue J. A."/>
            <person name="Jaron S. K."/>
        </authorList>
    </citation>
    <scope>NUCLEOTIDE SEQUENCE</scope>
</reference>
<evidence type="ECO:0000313" key="7">
    <source>
        <dbReference type="Proteomes" id="UP000708208"/>
    </source>
</evidence>
<keyword evidence="4 5" id="KW-0472">Membrane</keyword>
<organism evidence="6 7">
    <name type="scientific">Allacma fusca</name>
    <dbReference type="NCBI Taxonomy" id="39272"/>
    <lineage>
        <taxon>Eukaryota</taxon>
        <taxon>Metazoa</taxon>
        <taxon>Ecdysozoa</taxon>
        <taxon>Arthropoda</taxon>
        <taxon>Hexapoda</taxon>
        <taxon>Collembola</taxon>
        <taxon>Symphypleona</taxon>
        <taxon>Sminthuridae</taxon>
        <taxon>Allacma</taxon>
    </lineage>
</organism>
<keyword evidence="7" id="KW-1185">Reference proteome</keyword>
<dbReference type="InterPro" id="IPR018499">
    <property type="entry name" value="Tetraspanin/Peripherin"/>
</dbReference>
<comment type="subcellular location">
    <subcellularLocation>
        <location evidence="1">Membrane</location>
        <topology evidence="1">Multi-pass membrane protein</topology>
    </subcellularLocation>
</comment>
<gene>
    <name evidence="6" type="ORF">AFUS01_LOCUS10404</name>
</gene>
<evidence type="ECO:0000256" key="2">
    <source>
        <dbReference type="ARBA" id="ARBA00022692"/>
    </source>
</evidence>